<name>A0AA35RUC6_GEOBA</name>
<evidence type="ECO:0000256" key="7">
    <source>
        <dbReference type="ARBA" id="ARBA00022454"/>
    </source>
</evidence>
<evidence type="ECO:0000256" key="10">
    <source>
        <dbReference type="ARBA" id="ARBA00022723"/>
    </source>
</evidence>
<evidence type="ECO:0000256" key="22">
    <source>
        <dbReference type="PIRSR" id="PIRSR037913-3"/>
    </source>
</evidence>
<evidence type="ECO:0000256" key="8">
    <source>
        <dbReference type="ARBA" id="ARBA00022490"/>
    </source>
</evidence>
<dbReference type="EC" id="3.5.1.98" evidence="6"/>
<dbReference type="PANTHER" id="PTHR10625:SF14">
    <property type="entry name" value="HISTONE DEACETYLASE 8"/>
    <property type="match status" value="1"/>
</dbReference>
<dbReference type="PRINTS" id="PR01270">
    <property type="entry name" value="HDASUPER"/>
</dbReference>
<comment type="similarity">
    <text evidence="5">Belongs to the histone deacetylase family. HD type 1 subfamily.</text>
</comment>
<keyword evidence="8" id="KW-0963">Cytoplasm</keyword>
<protein>
    <recommendedName>
        <fullName evidence="16">Histone deacetylase 8</fullName>
        <ecNumber evidence="6">3.5.1.98</ecNumber>
    </recommendedName>
    <alternativeName>
        <fullName evidence="17">Protein deacetylase HDAC8</fullName>
    </alternativeName>
    <alternativeName>
        <fullName evidence="18">Protein decrotonylase HDAC8</fullName>
    </alternativeName>
</protein>
<dbReference type="GO" id="GO:0005737">
    <property type="term" value="C:cytoplasm"/>
    <property type="evidence" value="ECO:0007669"/>
    <property type="project" value="UniProtKB-SubCell"/>
</dbReference>
<feature type="binding site" evidence="22">
    <location>
        <position position="295"/>
    </location>
    <ligand>
        <name>a divalent metal cation</name>
        <dbReference type="ChEBI" id="CHEBI:60240"/>
    </ligand>
</feature>
<evidence type="ECO:0000256" key="4">
    <source>
        <dbReference type="ARBA" id="ARBA00004496"/>
    </source>
</evidence>
<evidence type="ECO:0000256" key="13">
    <source>
        <dbReference type="ARBA" id="ARBA00023015"/>
    </source>
</evidence>
<dbReference type="PIRSF" id="PIRSF037913">
    <property type="entry name" value="His_deacetylse_1"/>
    <property type="match status" value="1"/>
</dbReference>
<keyword evidence="9" id="KW-0678">Repressor</keyword>
<evidence type="ECO:0000256" key="6">
    <source>
        <dbReference type="ARBA" id="ARBA00012111"/>
    </source>
</evidence>
<evidence type="ECO:0000313" key="25">
    <source>
        <dbReference type="Proteomes" id="UP001174909"/>
    </source>
</evidence>
<keyword evidence="14" id="KW-0804">Transcription</keyword>
<dbReference type="Proteomes" id="UP001174909">
    <property type="component" value="Unassembled WGS sequence"/>
</dbReference>
<dbReference type="SUPFAM" id="SSF52768">
    <property type="entry name" value="Arginase/deacetylase"/>
    <property type="match status" value="1"/>
</dbReference>
<dbReference type="GO" id="GO:0005634">
    <property type="term" value="C:nucleus"/>
    <property type="evidence" value="ECO:0007669"/>
    <property type="project" value="UniProtKB-SubCell"/>
</dbReference>
<dbReference type="GO" id="GO:0046872">
    <property type="term" value="F:metal ion binding"/>
    <property type="evidence" value="ECO:0007669"/>
    <property type="project" value="UniProtKB-KW"/>
</dbReference>
<sequence length="344" mass="38145">MAGAEDVSLPEPCSGAEKEGDKRKVCFIHSQALLVSSDLNPRYTGRAQLVYSLIEAYGLLQHMRVVAPEKATQKQLQGFHSQEYIHFLETHSNQSDLEDEDEETAEEMGLGYDCPLFTGCYDYACEVGGAGLTSADLLLREEAEIVINWSGDGTTQKGWSPLDCTEPLALCVGRDVASGYCYCNDVVLAILRLQRRFSRILYVDIDVHHGDGVEEAFWHSPKVMTVSFHHFSPGFYPGTGAVADIGRGRGKFHSINVPLHEGVQDHQYYLVFSGVMTEVRERYQPQCLLLQCGADLLTGDPLGEFNLTPRGAGRCVEFLLQWRLPTVMMGGVCQQVMLTKGLLL</sequence>
<dbReference type="Pfam" id="PF00850">
    <property type="entry name" value="Hist_deacetyl"/>
    <property type="match status" value="1"/>
</dbReference>
<keyword evidence="7" id="KW-0158">Chromosome</keyword>
<evidence type="ECO:0000256" key="2">
    <source>
        <dbReference type="ARBA" id="ARBA00004123"/>
    </source>
</evidence>
<comment type="caution">
    <text evidence="24">The sequence shown here is derived from an EMBL/GenBank/DDBJ whole genome shotgun (WGS) entry which is preliminary data.</text>
</comment>
<evidence type="ECO:0000256" key="5">
    <source>
        <dbReference type="ARBA" id="ARBA00006457"/>
    </source>
</evidence>
<evidence type="ECO:0000256" key="9">
    <source>
        <dbReference type="ARBA" id="ARBA00022491"/>
    </source>
</evidence>
<evidence type="ECO:0000259" key="23">
    <source>
        <dbReference type="Pfam" id="PF00850"/>
    </source>
</evidence>
<comment type="cofactor">
    <cofactor evidence="1">
        <name>a divalent metal cation</name>
        <dbReference type="ChEBI" id="CHEBI:60240"/>
    </cofactor>
</comment>
<comment type="catalytic activity">
    <reaction evidence="21">
        <text>N(6)-acetyl-L-lysyl-[histone] + H2O = L-lysyl-[histone] + acetate</text>
        <dbReference type="Rhea" id="RHEA:58196"/>
        <dbReference type="Rhea" id="RHEA-COMP:9845"/>
        <dbReference type="Rhea" id="RHEA-COMP:11338"/>
        <dbReference type="ChEBI" id="CHEBI:15377"/>
        <dbReference type="ChEBI" id="CHEBI:29969"/>
        <dbReference type="ChEBI" id="CHEBI:30089"/>
        <dbReference type="ChEBI" id="CHEBI:61930"/>
        <dbReference type="EC" id="3.5.1.98"/>
    </reaction>
    <physiologicalReaction direction="left-to-right" evidence="21">
        <dbReference type="Rhea" id="RHEA:58197"/>
    </physiologicalReaction>
</comment>
<evidence type="ECO:0000256" key="15">
    <source>
        <dbReference type="ARBA" id="ARBA00023242"/>
    </source>
</evidence>
<dbReference type="GO" id="GO:0005694">
    <property type="term" value="C:chromosome"/>
    <property type="evidence" value="ECO:0007669"/>
    <property type="project" value="UniProtKB-SubCell"/>
</dbReference>
<evidence type="ECO:0000256" key="1">
    <source>
        <dbReference type="ARBA" id="ARBA00001968"/>
    </source>
</evidence>
<feature type="binding site" evidence="22">
    <location>
        <position position="206"/>
    </location>
    <ligand>
        <name>a divalent metal cation</name>
        <dbReference type="ChEBI" id="CHEBI:60240"/>
    </ligand>
</feature>
<dbReference type="PRINTS" id="PR01271">
    <property type="entry name" value="HISDACETLASE"/>
</dbReference>
<dbReference type="InterPro" id="IPR037138">
    <property type="entry name" value="His_deacetylse_dom_sf"/>
</dbReference>
<keyword evidence="10 22" id="KW-0479">Metal-binding</keyword>
<dbReference type="AlphaFoldDB" id="A0AA35RUC6"/>
<dbReference type="InterPro" id="IPR000286">
    <property type="entry name" value="HDACs"/>
</dbReference>
<evidence type="ECO:0000256" key="17">
    <source>
        <dbReference type="ARBA" id="ARBA00041964"/>
    </source>
</evidence>
<evidence type="ECO:0000256" key="18">
    <source>
        <dbReference type="ARBA" id="ARBA00042783"/>
    </source>
</evidence>
<dbReference type="InterPro" id="IPR003084">
    <property type="entry name" value="HDAC_I/II"/>
</dbReference>
<feature type="binding site" evidence="22">
    <location>
        <position position="208"/>
    </location>
    <ligand>
        <name>a divalent metal cation</name>
        <dbReference type="ChEBI" id="CHEBI:60240"/>
    </ligand>
</feature>
<evidence type="ECO:0000256" key="20">
    <source>
        <dbReference type="ARBA" id="ARBA00049193"/>
    </source>
</evidence>
<evidence type="ECO:0000256" key="16">
    <source>
        <dbReference type="ARBA" id="ARBA00040347"/>
    </source>
</evidence>
<evidence type="ECO:0000256" key="11">
    <source>
        <dbReference type="ARBA" id="ARBA00022801"/>
    </source>
</evidence>
<feature type="domain" description="Histone deacetylase" evidence="23">
    <location>
        <begin position="44"/>
        <end position="329"/>
    </location>
</feature>
<evidence type="ECO:0000313" key="24">
    <source>
        <dbReference type="EMBL" id="CAI8017347.1"/>
    </source>
</evidence>
<accession>A0AA35RUC6</accession>
<evidence type="ECO:0000256" key="12">
    <source>
        <dbReference type="ARBA" id="ARBA00022853"/>
    </source>
</evidence>
<reference evidence="24" key="1">
    <citation type="submission" date="2023-03" db="EMBL/GenBank/DDBJ databases">
        <authorList>
            <person name="Steffen K."/>
            <person name="Cardenas P."/>
        </authorList>
    </citation>
    <scope>NUCLEOTIDE SEQUENCE</scope>
</reference>
<keyword evidence="11" id="KW-0378">Hydrolase</keyword>
<keyword evidence="12" id="KW-0156">Chromatin regulator</keyword>
<comment type="subcellular location">
    <subcellularLocation>
        <location evidence="3">Chromosome</location>
    </subcellularLocation>
    <subcellularLocation>
        <location evidence="4">Cytoplasm</location>
    </subcellularLocation>
    <subcellularLocation>
        <location evidence="2">Nucleus</location>
    </subcellularLocation>
</comment>
<dbReference type="GO" id="GO:0141221">
    <property type="term" value="F:histone deacetylase activity, hydrolytic mechanism"/>
    <property type="evidence" value="ECO:0007669"/>
    <property type="project" value="UniProtKB-EC"/>
</dbReference>
<gene>
    <name evidence="24" type="ORF">GBAR_LOCUS10544</name>
</gene>
<dbReference type="InterPro" id="IPR023696">
    <property type="entry name" value="Ureohydrolase_dom_sf"/>
</dbReference>
<keyword evidence="13" id="KW-0805">Transcription regulation</keyword>
<keyword evidence="15" id="KW-0539">Nucleus</keyword>
<comment type="catalytic activity">
    <reaction evidence="20">
        <text>N(6)-(2E)-butenoyl-L-lysyl-[protein] + H2O = (2E)-2-butenoate + L-lysyl-[protein]</text>
        <dbReference type="Rhea" id="RHEA:69172"/>
        <dbReference type="Rhea" id="RHEA-COMP:9752"/>
        <dbReference type="Rhea" id="RHEA-COMP:13707"/>
        <dbReference type="ChEBI" id="CHEBI:15377"/>
        <dbReference type="ChEBI" id="CHEBI:29969"/>
        <dbReference type="ChEBI" id="CHEBI:35899"/>
        <dbReference type="ChEBI" id="CHEBI:137954"/>
    </reaction>
    <physiologicalReaction direction="left-to-right" evidence="20">
        <dbReference type="Rhea" id="RHEA:69173"/>
    </physiologicalReaction>
</comment>
<dbReference type="Gene3D" id="3.40.800.20">
    <property type="entry name" value="Histone deacetylase domain"/>
    <property type="match status" value="1"/>
</dbReference>
<evidence type="ECO:0000256" key="21">
    <source>
        <dbReference type="ARBA" id="ARBA00049416"/>
    </source>
</evidence>
<dbReference type="InterPro" id="IPR023801">
    <property type="entry name" value="His_deacetylse_dom"/>
</dbReference>
<evidence type="ECO:0000256" key="3">
    <source>
        <dbReference type="ARBA" id="ARBA00004286"/>
    </source>
</evidence>
<proteinExistence type="inferred from homology"/>
<evidence type="ECO:0000256" key="19">
    <source>
        <dbReference type="ARBA" id="ARBA00049136"/>
    </source>
</evidence>
<organism evidence="24 25">
    <name type="scientific">Geodia barretti</name>
    <name type="common">Barrett's horny sponge</name>
    <dbReference type="NCBI Taxonomy" id="519541"/>
    <lineage>
        <taxon>Eukaryota</taxon>
        <taxon>Metazoa</taxon>
        <taxon>Porifera</taxon>
        <taxon>Demospongiae</taxon>
        <taxon>Heteroscleromorpha</taxon>
        <taxon>Tetractinellida</taxon>
        <taxon>Astrophorina</taxon>
        <taxon>Geodiidae</taxon>
        <taxon>Geodia</taxon>
    </lineage>
</organism>
<evidence type="ECO:0000256" key="14">
    <source>
        <dbReference type="ARBA" id="ARBA00023163"/>
    </source>
</evidence>
<comment type="catalytic activity">
    <reaction evidence="19">
        <text>N(6)-acetyl-L-lysyl-[protein] + H2O = L-lysyl-[protein] + acetate</text>
        <dbReference type="Rhea" id="RHEA:58108"/>
        <dbReference type="Rhea" id="RHEA-COMP:9752"/>
        <dbReference type="Rhea" id="RHEA-COMP:10731"/>
        <dbReference type="ChEBI" id="CHEBI:15377"/>
        <dbReference type="ChEBI" id="CHEBI:29969"/>
        <dbReference type="ChEBI" id="CHEBI:30089"/>
        <dbReference type="ChEBI" id="CHEBI:61930"/>
    </reaction>
    <physiologicalReaction direction="left-to-right" evidence="19">
        <dbReference type="Rhea" id="RHEA:58109"/>
    </physiologicalReaction>
</comment>
<dbReference type="GO" id="GO:0031507">
    <property type="term" value="P:heterochromatin formation"/>
    <property type="evidence" value="ECO:0007669"/>
    <property type="project" value="TreeGrafter"/>
</dbReference>
<keyword evidence="25" id="KW-1185">Reference proteome</keyword>
<dbReference type="PANTHER" id="PTHR10625">
    <property type="entry name" value="HISTONE DEACETYLASE HDAC1-RELATED"/>
    <property type="match status" value="1"/>
</dbReference>
<dbReference type="EMBL" id="CASHTH010001619">
    <property type="protein sequence ID" value="CAI8017347.1"/>
    <property type="molecule type" value="Genomic_DNA"/>
</dbReference>